<dbReference type="SUPFAM" id="SSF52799">
    <property type="entry name" value="(Phosphotyrosine protein) phosphatases II"/>
    <property type="match status" value="1"/>
</dbReference>
<proteinExistence type="predicted"/>
<dbReference type="eggNOG" id="COG2453">
    <property type="taxonomic scope" value="Bacteria"/>
</dbReference>
<evidence type="ECO:0000313" key="2">
    <source>
        <dbReference type="EMBL" id="AFL69621.1"/>
    </source>
</evidence>
<sequence length="163" mass="19028">MQQIGDLNIYVGTKEEYTTAYKNNMKIVCALNRASGFVTHQSKIGWSGKGCDKGNPYYLYKEEENAIYLNMIDGEDPKYVSDEMINAALRFIKYHLENNEKIFIYCSLGESRSPSIALMYMLENELIDTTNTFINFTNNFYNNYQPKRGNLEYIQARWLKSEK</sequence>
<reference evidence="2 3" key="1">
    <citation type="submission" date="2012-06" db="EMBL/GenBank/DDBJ databases">
        <title>Complete sequence of Sulfurospirillum barnesii SES-3.</title>
        <authorList>
            <consortium name="US DOE Joint Genome Institute"/>
            <person name="Lucas S."/>
            <person name="Han J."/>
            <person name="Lapidus A."/>
            <person name="Cheng J.-F."/>
            <person name="Goodwin L."/>
            <person name="Pitluck S."/>
            <person name="Peters L."/>
            <person name="Ovchinnikova G."/>
            <person name="Lu M."/>
            <person name="Detter J.C."/>
            <person name="Han C."/>
            <person name="Tapia R."/>
            <person name="Land M."/>
            <person name="Hauser L."/>
            <person name="Kyrpides N."/>
            <person name="Ivanova N."/>
            <person name="Pagani I."/>
            <person name="Stolz J."/>
            <person name="Arkin A."/>
            <person name="Dehal P."/>
            <person name="Oremland R."/>
            <person name="Saltikov C."/>
            <person name="Basu P."/>
            <person name="Hollibaugh J."/>
            <person name="Newman D."/>
            <person name="Stolyar S."/>
            <person name="Hazen T."/>
            <person name="Woyke T."/>
        </authorList>
    </citation>
    <scope>NUCLEOTIDE SEQUENCE [LARGE SCALE GENOMIC DNA]</scope>
    <source>
        <strain evidence="3">ATCC 700032 / DSM 10660 / SES-3</strain>
    </source>
</reference>
<gene>
    <name evidence="2" type="ordered locus">Sulba_2352</name>
</gene>
<dbReference type="OrthoDB" id="9814896at2"/>
<keyword evidence="3" id="KW-1185">Reference proteome</keyword>
<organism evidence="2 3">
    <name type="scientific">Sulfurospirillum barnesii (strain ATCC 700032 / DSM 10660 / SES-3)</name>
    <dbReference type="NCBI Taxonomy" id="760154"/>
    <lineage>
        <taxon>Bacteria</taxon>
        <taxon>Pseudomonadati</taxon>
        <taxon>Campylobacterota</taxon>
        <taxon>Epsilonproteobacteria</taxon>
        <taxon>Campylobacterales</taxon>
        <taxon>Sulfurospirillaceae</taxon>
        <taxon>Sulfurospirillum</taxon>
    </lineage>
</organism>
<feature type="domain" description="Dual specificity phosphatase catalytic" evidence="1">
    <location>
        <begin position="10"/>
        <end position="136"/>
    </location>
</feature>
<dbReference type="RefSeq" id="WP_014770484.1">
    <property type="nucleotide sequence ID" value="NC_018002.1"/>
</dbReference>
<accession>I3Y097</accession>
<name>I3Y097_SULBS</name>
<evidence type="ECO:0000259" key="1">
    <source>
        <dbReference type="Pfam" id="PF00782"/>
    </source>
</evidence>
<dbReference type="InterPro" id="IPR000340">
    <property type="entry name" value="Dual-sp_phosphatase_cat-dom"/>
</dbReference>
<dbReference type="EMBL" id="CP003333">
    <property type="protein sequence ID" value="AFL69621.1"/>
    <property type="molecule type" value="Genomic_DNA"/>
</dbReference>
<dbReference type="KEGG" id="sba:Sulba_2352"/>
<dbReference type="AlphaFoldDB" id="I3Y097"/>
<dbReference type="Gene3D" id="3.90.190.10">
    <property type="entry name" value="Protein tyrosine phosphatase superfamily"/>
    <property type="match status" value="1"/>
</dbReference>
<dbReference type="InterPro" id="IPR029021">
    <property type="entry name" value="Prot-tyrosine_phosphatase-like"/>
</dbReference>
<dbReference type="STRING" id="760154.Sulba_2352"/>
<evidence type="ECO:0000313" key="3">
    <source>
        <dbReference type="Proteomes" id="UP000006176"/>
    </source>
</evidence>
<dbReference type="Pfam" id="PF00782">
    <property type="entry name" value="DSPc"/>
    <property type="match status" value="1"/>
</dbReference>
<dbReference type="Proteomes" id="UP000006176">
    <property type="component" value="Chromosome"/>
</dbReference>
<dbReference type="HOGENOM" id="CLU_139019_0_0_7"/>
<dbReference type="PATRIC" id="fig|760154.4.peg.2347"/>
<protein>
    <recommendedName>
        <fullName evidence="1">Dual specificity phosphatase catalytic domain-containing protein</fullName>
    </recommendedName>
</protein>